<protein>
    <recommendedName>
        <fullName evidence="1">IrrE N-terminal-like domain-containing protein</fullName>
    </recommendedName>
</protein>
<evidence type="ECO:0000259" key="1">
    <source>
        <dbReference type="Pfam" id="PF06114"/>
    </source>
</evidence>
<organism evidence="2 3">
    <name type="scientific">Microbacterium oxydans</name>
    <dbReference type="NCBI Taxonomy" id="82380"/>
    <lineage>
        <taxon>Bacteria</taxon>
        <taxon>Bacillati</taxon>
        <taxon>Actinomycetota</taxon>
        <taxon>Actinomycetes</taxon>
        <taxon>Micrococcales</taxon>
        <taxon>Microbacteriaceae</taxon>
        <taxon>Microbacterium</taxon>
    </lineage>
</organism>
<reference evidence="2 3" key="1">
    <citation type="submission" date="2015-02" db="EMBL/GenBank/DDBJ databases">
        <title>Draft genome sequences of ten Microbacterium spp. with emphasis on heavy metal contaminated environments.</title>
        <authorList>
            <person name="Corretto E."/>
        </authorList>
    </citation>
    <scope>NUCLEOTIDE SEQUENCE [LARGE SCALE GENOMIC DNA]</scope>
    <source>
        <strain evidence="2 3">BEL4b</strain>
    </source>
</reference>
<comment type="caution">
    <text evidence="2">The sequence shown here is derived from an EMBL/GenBank/DDBJ whole genome shotgun (WGS) entry which is preliminary data.</text>
</comment>
<dbReference type="EMBL" id="JYIW01000019">
    <property type="protein sequence ID" value="KJL30507.1"/>
    <property type="molecule type" value="Genomic_DNA"/>
</dbReference>
<dbReference type="Proteomes" id="UP000033640">
    <property type="component" value="Unassembled WGS sequence"/>
</dbReference>
<proteinExistence type="predicted"/>
<feature type="domain" description="IrrE N-terminal-like" evidence="1">
    <location>
        <begin position="67"/>
        <end position="144"/>
    </location>
</feature>
<dbReference type="AlphaFoldDB" id="A0A0F0LBC9"/>
<name>A0A0F0LBC9_9MICO</name>
<dbReference type="Gene3D" id="1.10.10.2910">
    <property type="match status" value="1"/>
</dbReference>
<gene>
    <name evidence="2" type="ORF">RS83_00893</name>
</gene>
<dbReference type="PATRIC" id="fig|82380.11.peg.924"/>
<dbReference type="PANTHER" id="PTHR43236">
    <property type="entry name" value="ANTITOXIN HIGA1"/>
    <property type="match status" value="1"/>
</dbReference>
<dbReference type="InterPro" id="IPR052345">
    <property type="entry name" value="Rad_response_metalloprotease"/>
</dbReference>
<accession>A0A0F0LBC9</accession>
<dbReference type="Pfam" id="PF06114">
    <property type="entry name" value="Peptidase_M78"/>
    <property type="match status" value="1"/>
</dbReference>
<evidence type="ECO:0000313" key="2">
    <source>
        <dbReference type="EMBL" id="KJL30507.1"/>
    </source>
</evidence>
<dbReference type="InterPro" id="IPR010359">
    <property type="entry name" value="IrrE_HExxH"/>
</dbReference>
<evidence type="ECO:0000313" key="3">
    <source>
        <dbReference type="Proteomes" id="UP000033640"/>
    </source>
</evidence>
<sequence length="351" mass="38096">MTSTSTQAFILARALVPPRVQRMLEIVRERGSETLVSLRTYPIAELETWPELEVMLLDAVPTSDCAIAGVYFSDHTPARIGIWAKSSIPRQHFTALHELGHHLQLHDATLSAEFDAQVDQGEQLEELTCDAFAAAVLFPDEMLKVHLGSGTPLATQVAGLWQASGASRAAACVAAAQRLQSPGHVVLLDENDDVAFASSVGELPLRRGRDQSQTKVLRALRATSLNAATVRDHRFIYRDGIEGTSLYAQATAMGGYTVVVAVAHNAPWEAISLSTSAPTVQARWQECTQCQELFQVWGERCDRCSAGFCPECGRCDCASRVAVQTCNECFLDKPAQLFTTSATLCDECAGL</sequence>
<dbReference type="PANTHER" id="PTHR43236:SF2">
    <property type="entry name" value="BLL0069 PROTEIN"/>
    <property type="match status" value="1"/>
</dbReference>